<evidence type="ECO:0000256" key="4">
    <source>
        <dbReference type="ARBA" id="ARBA00022840"/>
    </source>
</evidence>
<dbReference type="Pfam" id="PF00587">
    <property type="entry name" value="tRNA-synt_2b"/>
    <property type="match status" value="1"/>
</dbReference>
<evidence type="ECO:0000256" key="6">
    <source>
        <dbReference type="ARBA" id="ARBA00023146"/>
    </source>
</evidence>
<dbReference type="GO" id="GO:0006433">
    <property type="term" value="P:prolyl-tRNA aminoacylation"/>
    <property type="evidence" value="ECO:0007669"/>
    <property type="project" value="InterPro"/>
</dbReference>
<dbReference type="GO" id="GO:0005524">
    <property type="term" value="F:ATP binding"/>
    <property type="evidence" value="ECO:0007669"/>
    <property type="project" value="UniProtKB-KW"/>
</dbReference>
<dbReference type="EC" id="6.1.1.15" evidence="1"/>
<dbReference type="InterPro" id="IPR006195">
    <property type="entry name" value="aa-tRNA-synth_II"/>
</dbReference>
<name>A0A2G8LD04_STIJA</name>
<dbReference type="PANTHER" id="PTHR42753">
    <property type="entry name" value="MITOCHONDRIAL RIBOSOME PROTEIN L39/PROLYL-TRNA LIGASE FAMILY MEMBER"/>
    <property type="match status" value="1"/>
</dbReference>
<keyword evidence="2 11" id="KW-0436">Ligase</keyword>
<dbReference type="InterPro" id="IPR002314">
    <property type="entry name" value="aa-tRNA-synt_IIb"/>
</dbReference>
<keyword evidence="5" id="KW-0648">Protein biosynthesis</keyword>
<evidence type="ECO:0000256" key="3">
    <source>
        <dbReference type="ARBA" id="ARBA00022741"/>
    </source>
</evidence>
<keyword evidence="4" id="KW-0067">ATP-binding</keyword>
<dbReference type="PROSITE" id="PS50862">
    <property type="entry name" value="AA_TRNA_LIGASE_II"/>
    <property type="match status" value="1"/>
</dbReference>
<accession>A0A2G8LD04</accession>
<dbReference type="InterPro" id="IPR045864">
    <property type="entry name" value="aa-tRNA-synth_II/BPL/LPL"/>
</dbReference>
<sequence length="408" mass="45140">MSGIRHCMSRMFNPSAVLPSGTRQSDIVCKSQRLMLEAGLIRQSSPGTFHLLPLALKSLEKLTHLIDSEMRNLGGQKIAMPTIGTGTLWKKSDRWNSMGAELFKLKDRHGTEICLSPTHEEAVTDILAAEPNLSHKHLPLKFYQITSKFRDEPRPRYGLLRGREFLMKDMYTFDVSSDGARTTYEAICDAYHRVFGQLGLDAIQAAGDSGAIGGDVSHEFILPASIGEDTIHHCPRCGFAANKETTTSDGSPCQQNLSKPSCQMVEKTGIELGHAFLLGQKYSKVFGAKFSDTSGTKRNCEMGCYGLGVSRIMAASIEVLSTEEDVRWPVAIAPYQVCIIPPKEGSKEEVRGLAEDLYDEVCLSLPHLKDDILLDDRKSQTIGRRLKDCRKKGFPFAVIVGKKGEWVL</sequence>
<evidence type="ECO:0000259" key="10">
    <source>
        <dbReference type="PROSITE" id="PS50862"/>
    </source>
</evidence>
<dbReference type="Gene3D" id="3.40.50.800">
    <property type="entry name" value="Anticodon-binding domain"/>
    <property type="match status" value="1"/>
</dbReference>
<comment type="caution">
    <text evidence="11">The sequence shown here is derived from an EMBL/GenBank/DDBJ whole genome shotgun (WGS) entry which is preliminary data.</text>
</comment>
<protein>
    <recommendedName>
        <fullName evidence="9">Probable proline--tRNA ligase, mitochondrial</fullName>
        <ecNumber evidence="1">6.1.1.15</ecNumber>
    </recommendedName>
    <alternativeName>
        <fullName evidence="7">Prolyl-tRNA synthetase</fullName>
    </alternativeName>
</protein>
<keyword evidence="6" id="KW-0030">Aminoacyl-tRNA synthetase</keyword>
<dbReference type="OrthoDB" id="10267474at2759"/>
<dbReference type="InterPro" id="IPR050062">
    <property type="entry name" value="Pro-tRNA_synthetase"/>
</dbReference>
<organism evidence="11 12">
    <name type="scientific">Stichopus japonicus</name>
    <name type="common">Sea cucumber</name>
    <dbReference type="NCBI Taxonomy" id="307972"/>
    <lineage>
        <taxon>Eukaryota</taxon>
        <taxon>Metazoa</taxon>
        <taxon>Echinodermata</taxon>
        <taxon>Eleutherozoa</taxon>
        <taxon>Echinozoa</taxon>
        <taxon>Holothuroidea</taxon>
        <taxon>Aspidochirotacea</taxon>
        <taxon>Aspidochirotida</taxon>
        <taxon>Stichopodidae</taxon>
        <taxon>Apostichopus</taxon>
    </lineage>
</organism>
<dbReference type="InterPro" id="IPR004154">
    <property type="entry name" value="Anticodon-bd"/>
</dbReference>
<dbReference type="SUPFAM" id="SSF52954">
    <property type="entry name" value="Class II aaRS ABD-related"/>
    <property type="match status" value="1"/>
</dbReference>
<evidence type="ECO:0000256" key="5">
    <source>
        <dbReference type="ARBA" id="ARBA00022917"/>
    </source>
</evidence>
<evidence type="ECO:0000256" key="8">
    <source>
        <dbReference type="ARBA" id="ARBA00047671"/>
    </source>
</evidence>
<dbReference type="AlphaFoldDB" id="A0A2G8LD04"/>
<dbReference type="InterPro" id="IPR033730">
    <property type="entry name" value="ProRS_core_prok"/>
</dbReference>
<dbReference type="PRINTS" id="PR01046">
    <property type="entry name" value="TRNASYNTHPRO"/>
</dbReference>
<keyword evidence="3" id="KW-0547">Nucleotide-binding</keyword>
<dbReference type="PANTHER" id="PTHR42753:SF10">
    <property type="entry name" value="PROLINE--TRNA LIGASE, MITOCHONDRIAL-RELATED"/>
    <property type="match status" value="1"/>
</dbReference>
<proteinExistence type="predicted"/>
<dbReference type="FunFam" id="3.30.930.10:FF:000042">
    <property type="entry name" value="probable proline--tRNA ligase, mitochondrial"/>
    <property type="match status" value="1"/>
</dbReference>
<dbReference type="SUPFAM" id="SSF55681">
    <property type="entry name" value="Class II aaRS and biotin synthetases"/>
    <property type="match status" value="1"/>
</dbReference>
<dbReference type="CDD" id="cd00779">
    <property type="entry name" value="ProRS_core_prok"/>
    <property type="match status" value="1"/>
</dbReference>
<dbReference type="InterPro" id="IPR036621">
    <property type="entry name" value="Anticodon-bd_dom_sf"/>
</dbReference>
<evidence type="ECO:0000256" key="7">
    <source>
        <dbReference type="ARBA" id="ARBA00029731"/>
    </source>
</evidence>
<evidence type="ECO:0000256" key="9">
    <source>
        <dbReference type="ARBA" id="ARBA00071545"/>
    </source>
</evidence>
<evidence type="ECO:0000313" key="12">
    <source>
        <dbReference type="Proteomes" id="UP000230750"/>
    </source>
</evidence>
<gene>
    <name evidence="11" type="ORF">BSL78_04890</name>
</gene>
<feature type="domain" description="Aminoacyl-transfer RNA synthetases class-II family profile" evidence="10">
    <location>
        <begin position="26"/>
        <end position="329"/>
    </location>
</feature>
<evidence type="ECO:0000313" key="11">
    <source>
        <dbReference type="EMBL" id="PIK58166.1"/>
    </source>
</evidence>
<dbReference type="Pfam" id="PF03129">
    <property type="entry name" value="HGTP_anticodon"/>
    <property type="match status" value="1"/>
</dbReference>
<dbReference type="Gene3D" id="3.30.930.10">
    <property type="entry name" value="Bira Bifunctional Protein, Domain 2"/>
    <property type="match status" value="1"/>
</dbReference>
<dbReference type="GO" id="GO:0005739">
    <property type="term" value="C:mitochondrion"/>
    <property type="evidence" value="ECO:0007669"/>
    <property type="project" value="TreeGrafter"/>
</dbReference>
<dbReference type="EMBL" id="MRZV01000120">
    <property type="protein sequence ID" value="PIK58166.1"/>
    <property type="molecule type" value="Genomic_DNA"/>
</dbReference>
<reference evidence="11 12" key="1">
    <citation type="journal article" date="2017" name="PLoS Biol.">
        <title>The sea cucumber genome provides insights into morphological evolution and visceral regeneration.</title>
        <authorList>
            <person name="Zhang X."/>
            <person name="Sun L."/>
            <person name="Yuan J."/>
            <person name="Sun Y."/>
            <person name="Gao Y."/>
            <person name="Zhang L."/>
            <person name="Li S."/>
            <person name="Dai H."/>
            <person name="Hamel J.F."/>
            <person name="Liu C."/>
            <person name="Yu Y."/>
            <person name="Liu S."/>
            <person name="Lin W."/>
            <person name="Guo K."/>
            <person name="Jin S."/>
            <person name="Xu P."/>
            <person name="Storey K.B."/>
            <person name="Huan P."/>
            <person name="Zhang T."/>
            <person name="Zhou Y."/>
            <person name="Zhang J."/>
            <person name="Lin C."/>
            <person name="Li X."/>
            <person name="Xing L."/>
            <person name="Huo D."/>
            <person name="Sun M."/>
            <person name="Wang L."/>
            <person name="Mercier A."/>
            <person name="Li F."/>
            <person name="Yang H."/>
            <person name="Xiang J."/>
        </authorList>
    </citation>
    <scope>NUCLEOTIDE SEQUENCE [LARGE SCALE GENOMIC DNA]</scope>
    <source>
        <strain evidence="11">Shaxun</strain>
        <tissue evidence="11">Muscle</tissue>
    </source>
</reference>
<dbReference type="Proteomes" id="UP000230750">
    <property type="component" value="Unassembled WGS sequence"/>
</dbReference>
<evidence type="ECO:0000256" key="1">
    <source>
        <dbReference type="ARBA" id="ARBA00012831"/>
    </source>
</evidence>
<evidence type="ECO:0000256" key="2">
    <source>
        <dbReference type="ARBA" id="ARBA00022598"/>
    </source>
</evidence>
<dbReference type="InterPro" id="IPR002316">
    <property type="entry name" value="Pro-tRNA-ligase_IIa"/>
</dbReference>
<dbReference type="GO" id="GO:0004827">
    <property type="term" value="F:proline-tRNA ligase activity"/>
    <property type="evidence" value="ECO:0007669"/>
    <property type="project" value="UniProtKB-EC"/>
</dbReference>
<dbReference type="STRING" id="307972.A0A2G8LD04"/>
<comment type="catalytic activity">
    <reaction evidence="8">
        <text>tRNA(Pro) + L-proline + ATP = L-prolyl-tRNA(Pro) + AMP + diphosphate</text>
        <dbReference type="Rhea" id="RHEA:14305"/>
        <dbReference type="Rhea" id="RHEA-COMP:9700"/>
        <dbReference type="Rhea" id="RHEA-COMP:9702"/>
        <dbReference type="ChEBI" id="CHEBI:30616"/>
        <dbReference type="ChEBI" id="CHEBI:33019"/>
        <dbReference type="ChEBI" id="CHEBI:60039"/>
        <dbReference type="ChEBI" id="CHEBI:78442"/>
        <dbReference type="ChEBI" id="CHEBI:78532"/>
        <dbReference type="ChEBI" id="CHEBI:456215"/>
        <dbReference type="EC" id="6.1.1.15"/>
    </reaction>
</comment>
<keyword evidence="12" id="KW-1185">Reference proteome</keyword>